<dbReference type="EMBL" id="WRXN01000002">
    <property type="protein sequence ID" value="MVT07873.1"/>
    <property type="molecule type" value="Genomic_DNA"/>
</dbReference>
<gene>
    <name evidence="1" type="ORF">GO493_06340</name>
</gene>
<evidence type="ECO:0000313" key="1">
    <source>
        <dbReference type="EMBL" id="MVT07873.1"/>
    </source>
</evidence>
<dbReference type="Pfam" id="PF14281">
    <property type="entry name" value="PDDEXK_4"/>
    <property type="match status" value="1"/>
</dbReference>
<protein>
    <recommendedName>
        <fullName evidence="3">PD-(D/E)XK nuclease superfamily protein</fullName>
    </recommendedName>
</protein>
<dbReference type="RefSeq" id="WP_157305295.1">
    <property type="nucleotide sequence ID" value="NZ_WRXN01000002.1"/>
</dbReference>
<comment type="caution">
    <text evidence="1">The sequence shown here is derived from an EMBL/GenBank/DDBJ whole genome shotgun (WGS) entry which is preliminary data.</text>
</comment>
<sequence length="379" mass="44006">MITDQFPFLYHPQWGAIADGYRQVKREKRSVGFNLFSVTSNGRHHENFHSDILASLLDPGREHQEGFLYLHLFITYLREQYQILVSCEDFCHTRVTREEGRLDVLIKDEVSRKAIIIENKINGAQDMEDQLERYHRFAEKNGNYTVVAIIYLSADGLKYAPKSNARIDHLVYNIGCFVNTATDLLNGWLVPCVQASAHADSRSFLQQYINLLKHLSNKHMETAQKAQLYDFLSESNNLQQALLVMELMSQMTAYRAECFIKAINGKYHPFRQLYRYKENYYCFENYCPEDNHFKLDVWFNEDGSAGLDFWNTTLHSPEGRPPLTQELQRIGWETLFDPGHGNGDNGYRKLFKISDAYPNMKALDAAVLDFVEKFIHALG</sequence>
<dbReference type="Proteomes" id="UP000461730">
    <property type="component" value="Unassembled WGS sequence"/>
</dbReference>
<reference evidence="1 2" key="1">
    <citation type="submission" date="2019-12" db="EMBL/GenBank/DDBJ databases">
        <title>Chitinophaga sp. strain ysch24 (GDMCC 1.1355), whole genome shotgun sequence.</title>
        <authorList>
            <person name="Zhang X."/>
        </authorList>
    </citation>
    <scope>NUCLEOTIDE SEQUENCE [LARGE SCALE GENOMIC DNA]</scope>
    <source>
        <strain evidence="2">ysch24</strain>
    </source>
</reference>
<evidence type="ECO:0000313" key="2">
    <source>
        <dbReference type="Proteomes" id="UP000461730"/>
    </source>
</evidence>
<accession>A0A7K1U0K1</accession>
<proteinExistence type="predicted"/>
<dbReference type="InterPro" id="IPR029470">
    <property type="entry name" value="PDDEXK_4"/>
</dbReference>
<keyword evidence="2" id="KW-1185">Reference proteome</keyword>
<organism evidence="1 2">
    <name type="scientific">Chitinophaga tropicalis</name>
    <dbReference type="NCBI Taxonomy" id="2683588"/>
    <lineage>
        <taxon>Bacteria</taxon>
        <taxon>Pseudomonadati</taxon>
        <taxon>Bacteroidota</taxon>
        <taxon>Chitinophagia</taxon>
        <taxon>Chitinophagales</taxon>
        <taxon>Chitinophagaceae</taxon>
        <taxon>Chitinophaga</taxon>
    </lineage>
</organism>
<dbReference type="AlphaFoldDB" id="A0A7K1U0K1"/>
<name>A0A7K1U0K1_9BACT</name>
<evidence type="ECO:0008006" key="3">
    <source>
        <dbReference type="Google" id="ProtNLM"/>
    </source>
</evidence>